<dbReference type="InterPro" id="IPR036345">
    <property type="entry name" value="ExoRNase_PH_dom2_sf"/>
</dbReference>
<dbReference type="SUPFAM" id="SSF55666">
    <property type="entry name" value="Ribonuclease PH domain 2-like"/>
    <property type="match status" value="1"/>
</dbReference>
<dbReference type="STRING" id="441959.B8M4T0"/>
<evidence type="ECO:0000256" key="2">
    <source>
        <dbReference type="ARBA" id="ARBA00004604"/>
    </source>
</evidence>
<dbReference type="GO" id="GO:0034473">
    <property type="term" value="P:U1 snRNA 3'-end processing"/>
    <property type="evidence" value="ECO:0007669"/>
    <property type="project" value="TreeGrafter"/>
</dbReference>
<evidence type="ECO:0000256" key="5">
    <source>
        <dbReference type="ARBA" id="ARBA00022552"/>
    </source>
</evidence>
<keyword evidence="13" id="KW-1185">Reference proteome</keyword>
<feature type="compositionally biased region" description="Polar residues" evidence="10">
    <location>
        <begin position="211"/>
        <end position="223"/>
    </location>
</feature>
<evidence type="ECO:0000256" key="6">
    <source>
        <dbReference type="ARBA" id="ARBA00022835"/>
    </source>
</evidence>
<evidence type="ECO:0000256" key="10">
    <source>
        <dbReference type="SAM" id="MobiDB-lite"/>
    </source>
</evidence>
<comment type="similarity">
    <text evidence="3">Belongs to the RNase PH family.</text>
</comment>
<dbReference type="OrthoDB" id="45882at2759"/>
<dbReference type="Proteomes" id="UP000001745">
    <property type="component" value="Unassembled WGS sequence"/>
</dbReference>
<dbReference type="OMA" id="EIKAFWV"/>
<dbReference type="FunCoup" id="B8M4T0">
    <property type="interactions" value="233"/>
</dbReference>
<gene>
    <name evidence="12" type="ORF">TSTA_026710</name>
</gene>
<evidence type="ECO:0000256" key="1">
    <source>
        <dbReference type="ARBA" id="ARBA00004496"/>
    </source>
</evidence>
<feature type="region of interest" description="Disordered" evidence="10">
    <location>
        <begin position="203"/>
        <end position="223"/>
    </location>
</feature>
<feature type="region of interest" description="Disordered" evidence="10">
    <location>
        <begin position="28"/>
        <end position="50"/>
    </location>
</feature>
<dbReference type="GO" id="GO:0000177">
    <property type="term" value="C:cytoplasmic exosome (RNase complex)"/>
    <property type="evidence" value="ECO:0007669"/>
    <property type="project" value="TreeGrafter"/>
</dbReference>
<name>B8M4T0_TALSN</name>
<comment type="subcellular location">
    <subcellularLocation>
        <location evidence="1">Cytoplasm</location>
    </subcellularLocation>
    <subcellularLocation>
        <location evidence="2">Nucleus</location>
        <location evidence="2">Nucleolus</location>
    </subcellularLocation>
</comment>
<dbReference type="GO" id="GO:0016075">
    <property type="term" value="P:rRNA catabolic process"/>
    <property type="evidence" value="ECO:0007669"/>
    <property type="project" value="TreeGrafter"/>
</dbReference>
<dbReference type="HOGENOM" id="CLU_038194_5_0_1"/>
<organism evidence="12 13">
    <name type="scientific">Talaromyces stipitatus (strain ATCC 10500 / CBS 375.48 / QM 6759 / NRRL 1006)</name>
    <name type="common">Penicillium stipitatum</name>
    <dbReference type="NCBI Taxonomy" id="441959"/>
    <lineage>
        <taxon>Eukaryota</taxon>
        <taxon>Fungi</taxon>
        <taxon>Dikarya</taxon>
        <taxon>Ascomycota</taxon>
        <taxon>Pezizomycotina</taxon>
        <taxon>Eurotiomycetes</taxon>
        <taxon>Eurotiomycetidae</taxon>
        <taxon>Eurotiales</taxon>
        <taxon>Trichocomaceae</taxon>
        <taxon>Talaromyces</taxon>
        <taxon>Talaromyces sect. Talaromyces</taxon>
    </lineage>
</organism>
<dbReference type="AlphaFoldDB" id="B8M4T0"/>
<reference evidence="13" key="1">
    <citation type="journal article" date="2015" name="Genome Announc.">
        <title>Genome sequence of the AIDS-associated pathogen Penicillium marneffei (ATCC18224) and its near taxonomic relative Talaromyces stipitatus (ATCC10500).</title>
        <authorList>
            <person name="Nierman W.C."/>
            <person name="Fedorova-Abrams N.D."/>
            <person name="Andrianopoulos A."/>
        </authorList>
    </citation>
    <scope>NUCLEOTIDE SEQUENCE [LARGE SCALE GENOMIC DNA]</scope>
    <source>
        <strain evidence="13">ATCC 10500 / CBS 375.48 / QM 6759 / NRRL 1006</strain>
    </source>
</reference>
<dbReference type="GO" id="GO:0071035">
    <property type="term" value="P:nuclear polyadenylation-dependent rRNA catabolic process"/>
    <property type="evidence" value="ECO:0007669"/>
    <property type="project" value="TreeGrafter"/>
</dbReference>
<dbReference type="Pfam" id="PF01138">
    <property type="entry name" value="RNase_PH"/>
    <property type="match status" value="2"/>
</dbReference>
<dbReference type="GO" id="GO:0034476">
    <property type="term" value="P:U5 snRNA 3'-end processing"/>
    <property type="evidence" value="ECO:0007669"/>
    <property type="project" value="TreeGrafter"/>
</dbReference>
<feature type="domain" description="Exoribonuclease phosphorolytic" evidence="11">
    <location>
        <begin position="221"/>
        <end position="266"/>
    </location>
</feature>
<dbReference type="RefSeq" id="XP_002479799.1">
    <property type="nucleotide sequence ID" value="XM_002479754.1"/>
</dbReference>
<keyword evidence="8" id="KW-0539">Nucleus</keyword>
<evidence type="ECO:0000256" key="8">
    <source>
        <dbReference type="ARBA" id="ARBA00023242"/>
    </source>
</evidence>
<dbReference type="SUPFAM" id="SSF54211">
    <property type="entry name" value="Ribosomal protein S5 domain 2-like"/>
    <property type="match status" value="1"/>
</dbReference>
<protein>
    <recommendedName>
        <fullName evidence="9">Ribosomal RNA-processing protein 43</fullName>
    </recommendedName>
</protein>
<sequence length="407" mass="44282">MSGSPSLSSLVLPPSQFARLQPHAYLLAHLSPPPSSSTQQQSPIRPNGRAPLEFRATSANLGSLSHTNGSAVVRIGDTAAVCGVRAEILHTEDIASWEVSTSSGSRKRRKINSDPNDSKQPTGEGADEDDDDYIKNLNLIVPNLSLSTGCAPGFIPSAPPSALAQGLSHQLLNMLHTTRLIRSEDLQIWHNPPDLDAIAKKEQGEDAMDTESASQAGDEGSISSSASEIKGFWVLYIDIMMISLAGNPFDAAWASIVAALHDTKLPKAWWDIDNDMVLCSDKVSESRKLNLRGFPVSCSYSVFEADAAVDWRAVVIPDADENGGVNKKTSGQQQERWILADPDGFEESLCRERIFLIVDSDEKSGKTKILSMQKNGGLSVGREELRRLVDVSTQRWKHLKSIYDGLH</sequence>
<proteinExistence type="inferred from homology"/>
<dbReference type="InterPro" id="IPR020568">
    <property type="entry name" value="Ribosomal_Su5_D2-typ_SF"/>
</dbReference>
<dbReference type="GeneID" id="8109789"/>
<feature type="domain" description="Exoribonuclease phosphorolytic" evidence="11">
    <location>
        <begin position="53"/>
        <end position="94"/>
    </location>
</feature>
<dbReference type="GO" id="GO:0005730">
    <property type="term" value="C:nucleolus"/>
    <property type="evidence" value="ECO:0007669"/>
    <property type="project" value="UniProtKB-SubCell"/>
</dbReference>
<dbReference type="GO" id="GO:0000176">
    <property type="term" value="C:nuclear exosome (RNase complex)"/>
    <property type="evidence" value="ECO:0007669"/>
    <property type="project" value="TreeGrafter"/>
</dbReference>
<dbReference type="InParanoid" id="B8M4T0"/>
<evidence type="ECO:0000256" key="4">
    <source>
        <dbReference type="ARBA" id="ARBA00022490"/>
    </source>
</evidence>
<keyword evidence="6" id="KW-0271">Exosome</keyword>
<dbReference type="PANTHER" id="PTHR11097">
    <property type="entry name" value="EXOSOME COMPLEX EXONUCLEASE RIBOSOMAL RNA PROCESSING PROTEIN"/>
    <property type="match status" value="1"/>
</dbReference>
<dbReference type="GO" id="GO:0071028">
    <property type="term" value="P:nuclear mRNA surveillance"/>
    <property type="evidence" value="ECO:0007669"/>
    <property type="project" value="TreeGrafter"/>
</dbReference>
<dbReference type="GO" id="GO:0034475">
    <property type="term" value="P:U4 snRNA 3'-end processing"/>
    <property type="evidence" value="ECO:0007669"/>
    <property type="project" value="TreeGrafter"/>
</dbReference>
<dbReference type="InterPro" id="IPR001247">
    <property type="entry name" value="ExoRNase_PH_dom1"/>
</dbReference>
<dbReference type="PhylomeDB" id="B8M4T0"/>
<evidence type="ECO:0000313" key="13">
    <source>
        <dbReference type="Proteomes" id="UP000001745"/>
    </source>
</evidence>
<evidence type="ECO:0000256" key="3">
    <source>
        <dbReference type="ARBA" id="ARBA00006678"/>
    </source>
</evidence>
<evidence type="ECO:0000313" key="12">
    <source>
        <dbReference type="EMBL" id="EED19365.1"/>
    </source>
</evidence>
<dbReference type="GO" id="GO:0071038">
    <property type="term" value="P:TRAMP-dependent tRNA surveillance pathway"/>
    <property type="evidence" value="ECO:0007669"/>
    <property type="project" value="TreeGrafter"/>
</dbReference>
<accession>B8M4T0</accession>
<evidence type="ECO:0000259" key="11">
    <source>
        <dbReference type="Pfam" id="PF01138"/>
    </source>
</evidence>
<dbReference type="GO" id="GO:0000467">
    <property type="term" value="P:exonucleolytic trimming to generate mature 3'-end of 5.8S rRNA from tricistronic rRNA transcript (SSU-rRNA, 5.8S rRNA, LSU-rRNA)"/>
    <property type="evidence" value="ECO:0007669"/>
    <property type="project" value="TreeGrafter"/>
</dbReference>
<feature type="region of interest" description="Disordered" evidence="10">
    <location>
        <begin position="97"/>
        <end position="130"/>
    </location>
</feature>
<dbReference type="GO" id="GO:0035925">
    <property type="term" value="F:mRNA 3'-UTR AU-rich region binding"/>
    <property type="evidence" value="ECO:0007669"/>
    <property type="project" value="TreeGrafter"/>
</dbReference>
<dbReference type="EMBL" id="EQ962654">
    <property type="protein sequence ID" value="EED19365.1"/>
    <property type="molecule type" value="Genomic_DNA"/>
</dbReference>
<dbReference type="eggNOG" id="KOG1613">
    <property type="taxonomic scope" value="Eukaryota"/>
</dbReference>
<dbReference type="VEuPathDB" id="FungiDB:TSTA_026710"/>
<evidence type="ECO:0000256" key="7">
    <source>
        <dbReference type="ARBA" id="ARBA00022884"/>
    </source>
</evidence>
<dbReference type="FunFam" id="3.30.230.70:FF:000025">
    <property type="entry name" value="Exosome complex component rrp43"/>
    <property type="match status" value="1"/>
</dbReference>
<dbReference type="Gene3D" id="3.30.230.70">
    <property type="entry name" value="GHMP Kinase, N-terminal domain"/>
    <property type="match status" value="1"/>
</dbReference>
<dbReference type="InterPro" id="IPR050590">
    <property type="entry name" value="Exosome_comp_Rrp42_subfam"/>
</dbReference>
<keyword evidence="5" id="KW-0698">rRNA processing</keyword>
<evidence type="ECO:0000256" key="9">
    <source>
        <dbReference type="ARBA" id="ARBA00030617"/>
    </source>
</evidence>
<dbReference type="InterPro" id="IPR027408">
    <property type="entry name" value="PNPase/RNase_PH_dom_sf"/>
</dbReference>
<dbReference type="PANTHER" id="PTHR11097:SF9">
    <property type="entry name" value="EXOSOME COMPLEX COMPONENT RRP43"/>
    <property type="match status" value="1"/>
</dbReference>
<keyword evidence="4" id="KW-0963">Cytoplasm</keyword>
<keyword evidence="7" id="KW-0694">RNA-binding</keyword>